<dbReference type="Proteomes" id="UP000031802">
    <property type="component" value="Unassembled WGS sequence"/>
</dbReference>
<evidence type="ECO:0000313" key="8">
    <source>
        <dbReference type="EMBL" id="KGE13072.1"/>
    </source>
</evidence>
<dbReference type="eggNOG" id="COG0457">
    <property type="taxonomic scope" value="Bacteria"/>
</dbReference>
<dbReference type="OrthoDB" id="5694214at2"/>
<evidence type="ECO:0000256" key="6">
    <source>
        <dbReference type="SAM" id="SignalP"/>
    </source>
</evidence>
<evidence type="ECO:0000256" key="3">
    <source>
        <dbReference type="ARBA" id="ARBA00022729"/>
    </source>
</evidence>
<name>A0A0B8SZB5_9SPHI</name>
<dbReference type="InterPro" id="IPR012944">
    <property type="entry name" value="SusD_RagB_dom"/>
</dbReference>
<keyword evidence="4" id="KW-0472">Membrane</keyword>
<dbReference type="EMBL" id="JJMU01000060">
    <property type="protein sequence ID" value="KGE13072.1"/>
    <property type="molecule type" value="Genomic_DNA"/>
</dbReference>
<feature type="domain" description="RagB/SusD" evidence="7">
    <location>
        <begin position="284"/>
        <end position="600"/>
    </location>
</feature>
<dbReference type="InterPro" id="IPR011990">
    <property type="entry name" value="TPR-like_helical_dom_sf"/>
</dbReference>
<proteinExistence type="inferred from homology"/>
<feature type="signal peptide" evidence="6">
    <location>
        <begin position="1"/>
        <end position="21"/>
    </location>
</feature>
<dbReference type="Pfam" id="PF07980">
    <property type="entry name" value="SusD_RagB"/>
    <property type="match status" value="1"/>
</dbReference>
<comment type="subcellular location">
    <subcellularLocation>
        <location evidence="1">Cell outer membrane</location>
    </subcellularLocation>
</comment>
<keyword evidence="3 6" id="KW-0732">Signal</keyword>
<dbReference type="PROSITE" id="PS51257">
    <property type="entry name" value="PROKAR_LIPOPROTEIN"/>
    <property type="match status" value="1"/>
</dbReference>
<evidence type="ECO:0000256" key="1">
    <source>
        <dbReference type="ARBA" id="ARBA00004442"/>
    </source>
</evidence>
<evidence type="ECO:0000259" key="7">
    <source>
        <dbReference type="Pfam" id="PF07980"/>
    </source>
</evidence>
<comment type="similarity">
    <text evidence="2">Belongs to the SusD family.</text>
</comment>
<protein>
    <submittedName>
        <fullName evidence="8">RagB/SusD domain-containing protein</fullName>
    </submittedName>
</protein>
<gene>
    <name evidence="8" type="ORF">DI53_3149</name>
</gene>
<dbReference type="PATRIC" id="fig|1229276.3.peg.3255"/>
<keyword evidence="9" id="KW-1185">Reference proteome</keyword>
<evidence type="ECO:0000256" key="5">
    <source>
        <dbReference type="ARBA" id="ARBA00023237"/>
    </source>
</evidence>
<sequence>MNRYIKTALFALLFASSSCNDDFMDRMSETEINRESFFNTANDLDLFIMGLYDFPGVEIYQADATTDNASSTGNIEVKNLMAGNATASTITTGWGHDDWEQLRKVNFYLANMGKAQISETEKAHYEGLGRYFRARFYVEKVKRFSDVPWVDKALEVGDQDYLFAGRDSREFVVGKILEDFEYAAQHVNPQAPLGAVNKWVVMQEFGRFALYEGTYRKYHNELNLQATANALIEKAYSLSDQMMREGGYEIYNTGNPSADYGNLFFSESLDNNKEVVLGRFYANNVVNASDWPGMFGNYEYYPLRDLVQTYLMKDGSFYSSQPGFERFSFVREFADRDPRLAQSYAYPGWELIYSHTYAQGPGLYVQQLAKNFSGYHQIKGFQNVLSVEARRNLDIPLYRYAEVLLNFAEAKAELGTLTQEDLHRSINLLRRRVDMPDLALAQAIDPAMSIKHPNVESTQRNMVLEVRRERRVELAFEGFRFDDLMRWNLGKLLENKREGIYFSGLGQHDMTGDGVPDIVLLPESATIPAVKEKNSLGRELVYYRAGGFGQDVGVFLSQGNSGTVETIERTGTFEEPKYYYRPIPQIEIQLNNNLKQIFGW</sequence>
<dbReference type="Gene3D" id="1.25.40.390">
    <property type="match status" value="1"/>
</dbReference>
<dbReference type="STRING" id="1229276.DI53_3149"/>
<dbReference type="SUPFAM" id="SSF48452">
    <property type="entry name" value="TPR-like"/>
    <property type="match status" value="1"/>
</dbReference>
<evidence type="ECO:0000313" key="9">
    <source>
        <dbReference type="Proteomes" id="UP000031802"/>
    </source>
</evidence>
<dbReference type="GO" id="GO:0009279">
    <property type="term" value="C:cell outer membrane"/>
    <property type="evidence" value="ECO:0007669"/>
    <property type="project" value="UniProtKB-SubCell"/>
</dbReference>
<evidence type="ECO:0000256" key="2">
    <source>
        <dbReference type="ARBA" id="ARBA00006275"/>
    </source>
</evidence>
<organism evidence="8 9">
    <name type="scientific">Sphingobacterium deserti</name>
    <dbReference type="NCBI Taxonomy" id="1229276"/>
    <lineage>
        <taxon>Bacteria</taxon>
        <taxon>Pseudomonadati</taxon>
        <taxon>Bacteroidota</taxon>
        <taxon>Sphingobacteriia</taxon>
        <taxon>Sphingobacteriales</taxon>
        <taxon>Sphingobacteriaceae</taxon>
        <taxon>Sphingobacterium</taxon>
    </lineage>
</organism>
<reference evidence="8 9" key="2">
    <citation type="journal article" date="2015" name="PLoS ONE">
        <title>Whole-Genome Optical Mapping and Finished Genome Sequence of Sphingobacterium deserti sp. nov., a New Species Isolated from the Western Desert of China.</title>
        <authorList>
            <person name="Teng C."/>
            <person name="Zhou Z."/>
            <person name="Molnar I."/>
            <person name="Li X."/>
            <person name="Tang R."/>
            <person name="Chen M."/>
            <person name="Wang L."/>
            <person name="Su S."/>
            <person name="Zhang W."/>
            <person name="Lin M."/>
        </authorList>
    </citation>
    <scope>NUCLEOTIDE SEQUENCE [LARGE SCALE GENOMIC DNA]</scope>
    <source>
        <strain evidence="9">ACCC05744</strain>
    </source>
</reference>
<accession>A0A0B8SZB5</accession>
<dbReference type="RefSeq" id="WP_037501701.1">
    <property type="nucleotide sequence ID" value="NZ_JJMU01000060.1"/>
</dbReference>
<feature type="chain" id="PRO_5002123902" evidence="6">
    <location>
        <begin position="22"/>
        <end position="600"/>
    </location>
</feature>
<dbReference type="AlphaFoldDB" id="A0A0B8SZB5"/>
<reference evidence="9" key="1">
    <citation type="submission" date="2014-04" db="EMBL/GenBank/DDBJ databases">
        <title>Whole-Genome optical mapping and complete genome sequence of Sphingobacterium deserti sp. nov., a new spaces isolated from desert in the west of China.</title>
        <authorList>
            <person name="Teng C."/>
            <person name="Zhou Z."/>
            <person name="Li X."/>
            <person name="Chen M."/>
            <person name="Lin M."/>
            <person name="Wang L."/>
            <person name="Su S."/>
            <person name="Zhang C."/>
            <person name="Zhang W."/>
        </authorList>
    </citation>
    <scope>NUCLEOTIDE SEQUENCE [LARGE SCALE GENOMIC DNA]</scope>
    <source>
        <strain evidence="9">ACCC05744</strain>
    </source>
</reference>
<comment type="caution">
    <text evidence="8">The sequence shown here is derived from an EMBL/GenBank/DDBJ whole genome shotgun (WGS) entry which is preliminary data.</text>
</comment>
<evidence type="ECO:0000256" key="4">
    <source>
        <dbReference type="ARBA" id="ARBA00023136"/>
    </source>
</evidence>
<keyword evidence="5" id="KW-0998">Cell outer membrane</keyword>